<dbReference type="OMA" id="QMSIPVQ"/>
<feature type="compositionally biased region" description="Basic and acidic residues" evidence="1">
    <location>
        <begin position="735"/>
        <end position="751"/>
    </location>
</feature>
<evidence type="ECO:0000256" key="1">
    <source>
        <dbReference type="SAM" id="MobiDB-lite"/>
    </source>
</evidence>
<dbReference type="RefSeq" id="XP_018025103.1">
    <property type="nucleotide sequence ID" value="XM_018169614.1"/>
</dbReference>
<feature type="domain" description="Caprin-1 dimerization" evidence="2">
    <location>
        <begin position="110"/>
        <end position="227"/>
    </location>
</feature>
<feature type="region of interest" description="Disordered" evidence="1">
    <location>
        <begin position="317"/>
        <end position="336"/>
    </location>
</feature>
<dbReference type="KEGG" id="hazt:108680724"/>
<evidence type="ECO:0000313" key="3">
    <source>
        <dbReference type="Proteomes" id="UP000694843"/>
    </source>
</evidence>
<dbReference type="GeneID" id="108680724"/>
<feature type="compositionally biased region" description="Low complexity" evidence="1">
    <location>
        <begin position="389"/>
        <end position="419"/>
    </location>
</feature>
<feature type="compositionally biased region" description="Low complexity" evidence="1">
    <location>
        <begin position="632"/>
        <end position="648"/>
    </location>
</feature>
<keyword evidence="3" id="KW-1185">Reference proteome</keyword>
<dbReference type="OrthoDB" id="10062814at2759"/>
<feature type="compositionally biased region" description="Gly residues" evidence="1">
    <location>
        <begin position="816"/>
        <end position="851"/>
    </location>
</feature>
<feature type="compositionally biased region" description="Pro residues" evidence="1">
    <location>
        <begin position="535"/>
        <end position="556"/>
    </location>
</feature>
<organism evidence="3 4">
    <name type="scientific">Hyalella azteca</name>
    <name type="common">Amphipod</name>
    <dbReference type="NCBI Taxonomy" id="294128"/>
    <lineage>
        <taxon>Eukaryota</taxon>
        <taxon>Metazoa</taxon>
        <taxon>Ecdysozoa</taxon>
        <taxon>Arthropoda</taxon>
        <taxon>Crustacea</taxon>
        <taxon>Multicrustacea</taxon>
        <taxon>Malacostraca</taxon>
        <taxon>Eumalacostraca</taxon>
        <taxon>Peracarida</taxon>
        <taxon>Amphipoda</taxon>
        <taxon>Senticaudata</taxon>
        <taxon>Talitrida</taxon>
        <taxon>Talitroidea</taxon>
        <taxon>Hyalellidae</taxon>
        <taxon>Hyalella</taxon>
    </lineage>
</organism>
<reference evidence="4" key="1">
    <citation type="submission" date="2025-08" db="UniProtKB">
        <authorList>
            <consortium name="RefSeq"/>
        </authorList>
    </citation>
    <scope>IDENTIFICATION</scope>
</reference>
<dbReference type="AlphaFoldDB" id="A0A8B7PG29"/>
<feature type="compositionally biased region" description="Polar residues" evidence="1">
    <location>
        <begin position="857"/>
        <end position="866"/>
    </location>
</feature>
<feature type="region of interest" description="Disordered" evidence="1">
    <location>
        <begin position="528"/>
        <end position="872"/>
    </location>
</feature>
<protein>
    <submittedName>
        <fullName evidence="4">Homeotic protein female sterile</fullName>
    </submittedName>
</protein>
<feature type="compositionally biased region" description="Low complexity" evidence="1">
    <location>
        <begin position="604"/>
        <end position="617"/>
    </location>
</feature>
<name>A0A8B7PG29_HYAAZ</name>
<accession>A0A8B7PG29</accession>
<proteinExistence type="predicted"/>
<feature type="compositionally biased region" description="Low complexity" evidence="1">
    <location>
        <begin position="584"/>
        <end position="596"/>
    </location>
</feature>
<feature type="region of interest" description="Disordered" evidence="1">
    <location>
        <begin position="230"/>
        <end position="271"/>
    </location>
</feature>
<dbReference type="InterPro" id="IPR041637">
    <property type="entry name" value="Caprin-1_dimer"/>
</dbReference>
<sequence length="872" mass="95285">MPTASIKTETNGVIESNDPLDRIQNELAVRLKDLEQKKTELDSDPAHPRGVFFKNLSKDTIQYKKITPDQLNHLREMDAVYSALDAVKEISQVVNESLNEHRTRFKKQQKKASQEKAREIFERIKEVLKIQSCLQLAVTHPELFSEPPSEEHPCASEELIEKLQRIHALITPPPVTESTKSIGDVVHSSAQHIHLLVDGRNKFVTKGTTYEDIKTNFIDSASVCSYYVEKPVEPEPEEQSEPEQPAADQECDKEISEPEAAVGQTVEEEATSGDAAQLLNHSGDMIAPVASFNKIDDLTMAAAGAVPVDASTTAFLIRDAQPPPPPGLQPHPQQQQSAPLLMNEALQLPNITSQEAFVAAFTQQQQQHQQHLQVMFQMDHEQQQKNIAHQQKLEQQQRQQHQQLQQQQLQQQHLHQQELNQREELEDADDCNSLHNDSIKDLLTLGSFDFLQESVIDKPSGGTSSTVSEVAVYMDPAVVSIGSVNPAEMTVTADPHVAPVEHYTTPPAQHSVTQSSVSAQNLPHSINNLAAIPTPNFPPTVPPPATSLSNVPPPPIHSSNSRQPPAPHQLEAEQFFSHAPPPSHSSTYAPDALAYSVPPPSAAAPPQAALTPTLDNTPNPPPPIPLPQEHTSSSWDQPSQSWSDDQPQMNGGVQTCTSPGAENQSSSTDWSAAPIEDKNRRNRSWGSEEGDGNMGGNWSDVRSPPRPAMQPQQQDEYDRKMGGGSGYRNGPPNRMRRDNEVDDYGSGHDEGSYWGGEEDYDDRRGSMYSRGRGGRGRMNTNHNNGGYRGRGGFSSNGYQNSNRGGYGGPQSFRNRGGMGGPSSGGFRGMRGANRGGMPRGSGAGGGAGASAGGAYRNSRSNYSSVQRPYYGQ</sequence>
<evidence type="ECO:0000259" key="2">
    <source>
        <dbReference type="Pfam" id="PF18293"/>
    </source>
</evidence>
<dbReference type="Pfam" id="PF18293">
    <property type="entry name" value="Caprin-1_dimer"/>
    <property type="match status" value="1"/>
</dbReference>
<evidence type="ECO:0000313" key="4">
    <source>
        <dbReference type="RefSeq" id="XP_018025103.1"/>
    </source>
</evidence>
<gene>
    <name evidence="4" type="primary">LOC108680724</name>
</gene>
<dbReference type="Proteomes" id="UP000694843">
    <property type="component" value="Unplaced"/>
</dbReference>
<feature type="region of interest" description="Disordered" evidence="1">
    <location>
        <begin position="382"/>
        <end position="432"/>
    </location>
</feature>
<feature type="compositionally biased region" description="Polar residues" evidence="1">
    <location>
        <begin position="649"/>
        <end position="670"/>
    </location>
</feature>